<name>A0A0B0DED5_9MICC</name>
<dbReference type="EMBL" id="JROM01000055">
    <property type="protein sequence ID" value="KHE73629.1"/>
    <property type="molecule type" value="Genomic_DNA"/>
</dbReference>
<dbReference type="Pfam" id="PF00881">
    <property type="entry name" value="Nitroreductase"/>
    <property type="match status" value="1"/>
</dbReference>
<evidence type="ECO:0000259" key="1">
    <source>
        <dbReference type="Pfam" id="PF00881"/>
    </source>
</evidence>
<sequence length="270" mass="31025">MEFLDVVFNRRTTNGPFRPDPVSPEHQQLLIRAAAAAPSQFNSQPWRFVLIEDRDTIETVARISGESMTEVMGAGTFFDRYKKYFRFSQKEMDAQRSGMLFDKLPALLRPFTSKAFTPSGQSLMNKLRVPQTLGEENRKLVAGSPLLIGVMLERGEYRPEELSGFYSVFSMGAAMENLWLTTVELGMGIQFVSFPMEAPHQWQRIVDMLRVPEDLELMAVYRLGYVPERTHRPAIDWSSRERKRPSQFVFRETCDTPQEGWDQDVRPGSA</sequence>
<dbReference type="Proteomes" id="UP000030664">
    <property type="component" value="Unassembled WGS sequence"/>
</dbReference>
<dbReference type="InterPro" id="IPR029479">
    <property type="entry name" value="Nitroreductase"/>
</dbReference>
<dbReference type="CDD" id="cd02062">
    <property type="entry name" value="Nitro_FMN_reductase"/>
    <property type="match status" value="1"/>
</dbReference>
<dbReference type="PANTHER" id="PTHR23026">
    <property type="entry name" value="NADPH NITROREDUCTASE"/>
    <property type="match status" value="1"/>
</dbReference>
<proteinExistence type="predicted"/>
<dbReference type="AlphaFoldDB" id="A0A0B0DED5"/>
<dbReference type="PANTHER" id="PTHR23026:SF123">
    <property type="entry name" value="NAD(P)H NITROREDUCTASE RV3131-RELATED"/>
    <property type="match status" value="1"/>
</dbReference>
<dbReference type="InterPro" id="IPR000415">
    <property type="entry name" value="Nitroreductase-like"/>
</dbReference>
<dbReference type="GO" id="GO:0016491">
    <property type="term" value="F:oxidoreductase activity"/>
    <property type="evidence" value="ECO:0007669"/>
    <property type="project" value="InterPro"/>
</dbReference>
<dbReference type="RefSeq" id="WP_035965417.1">
    <property type="nucleotide sequence ID" value="NZ_JROM01000055.1"/>
</dbReference>
<organism evidence="2 3">
    <name type="scientific">Kocuria marina</name>
    <dbReference type="NCBI Taxonomy" id="223184"/>
    <lineage>
        <taxon>Bacteria</taxon>
        <taxon>Bacillati</taxon>
        <taxon>Actinomycetota</taxon>
        <taxon>Actinomycetes</taxon>
        <taxon>Micrococcales</taxon>
        <taxon>Micrococcaceae</taxon>
        <taxon>Kocuria</taxon>
    </lineage>
</organism>
<feature type="domain" description="Nitroreductase" evidence="1">
    <location>
        <begin position="9"/>
        <end position="225"/>
    </location>
</feature>
<dbReference type="eggNOG" id="COG0778">
    <property type="taxonomic scope" value="Bacteria"/>
</dbReference>
<dbReference type="SUPFAM" id="SSF55469">
    <property type="entry name" value="FMN-dependent nitroreductase-like"/>
    <property type="match status" value="1"/>
</dbReference>
<accession>A0A0B0DED5</accession>
<dbReference type="STRING" id="223184.AS25_12205"/>
<protein>
    <submittedName>
        <fullName evidence="2">Nitroreductase</fullName>
    </submittedName>
</protein>
<reference evidence="2 3" key="1">
    <citation type="submission" date="2014-09" db="EMBL/GenBank/DDBJ databases">
        <title>High-quality draft genome sequence of Kocuria marina SO9-6, an actinobacterium isolated from a copper mine.</title>
        <authorList>
            <person name="Castro D.B."/>
            <person name="Pereira L.B."/>
            <person name="Silva M.V."/>
            <person name="Silva B.P."/>
            <person name="Zanardi B.R."/>
            <person name="Carlos C."/>
            <person name="Belgini D.R."/>
            <person name="Limache E.G."/>
            <person name="Lacerda G.V."/>
            <person name="Nery M.B."/>
            <person name="Gomes M.B."/>
            <person name="Souza S."/>
            <person name="Silva T.M."/>
            <person name="Rodrigues V.D."/>
            <person name="Paulino L.C."/>
            <person name="Vicentini R."/>
            <person name="Ferraz L.F."/>
            <person name="Ottoboni L.M."/>
        </authorList>
    </citation>
    <scope>NUCLEOTIDE SEQUENCE [LARGE SCALE GENOMIC DNA]</scope>
    <source>
        <strain evidence="2 3">SO9-6</strain>
    </source>
</reference>
<gene>
    <name evidence="2" type="ORF">AS25_12205</name>
</gene>
<evidence type="ECO:0000313" key="2">
    <source>
        <dbReference type="EMBL" id="KHE73629.1"/>
    </source>
</evidence>
<dbReference type="Gene3D" id="3.40.109.10">
    <property type="entry name" value="NADH Oxidase"/>
    <property type="match status" value="1"/>
</dbReference>
<dbReference type="InterPro" id="IPR050627">
    <property type="entry name" value="Nitroreductase/BluB"/>
</dbReference>
<comment type="caution">
    <text evidence="2">The sequence shown here is derived from an EMBL/GenBank/DDBJ whole genome shotgun (WGS) entry which is preliminary data.</text>
</comment>
<evidence type="ECO:0000313" key="3">
    <source>
        <dbReference type="Proteomes" id="UP000030664"/>
    </source>
</evidence>